<dbReference type="InterPro" id="IPR011075">
    <property type="entry name" value="TetR_C"/>
</dbReference>
<name>A0A4S8QC66_9ACTN</name>
<dbReference type="InterPro" id="IPR036271">
    <property type="entry name" value="Tet_transcr_reg_TetR-rel_C_sf"/>
</dbReference>
<keyword evidence="2 4" id="KW-0238">DNA-binding</keyword>
<gene>
    <name evidence="7" type="ORF">FAB82_08895</name>
</gene>
<sequence length="225" mass="25192">MQPELSDTGRPAVPAVPADPAVPESGFAARATHTKGRPRSQAVSRSIIDAALDLIAERGTIKDVSMEAVAERSGVSKATIYRRWSSKEELVAEAVESMKAPIDYDLPHTSVRDDLLIIARRMRKQFSPRENAVMTCLALELRTNPELRKFHDEFHGRRRELVKNVLRLGIERGELRDDLDLDLTTVMIVAPIVSVQVYGHHSELRGPDLAERVVDNLFQGLRPRD</sequence>
<dbReference type="SUPFAM" id="SSF46689">
    <property type="entry name" value="Homeodomain-like"/>
    <property type="match status" value="1"/>
</dbReference>
<dbReference type="SUPFAM" id="SSF48498">
    <property type="entry name" value="Tetracyclin repressor-like, C-terminal domain"/>
    <property type="match status" value="1"/>
</dbReference>
<dbReference type="Proteomes" id="UP000308760">
    <property type="component" value="Unassembled WGS sequence"/>
</dbReference>
<dbReference type="PANTHER" id="PTHR30055">
    <property type="entry name" value="HTH-TYPE TRANSCRIPTIONAL REGULATOR RUTR"/>
    <property type="match status" value="1"/>
</dbReference>
<feature type="domain" description="HTH tetR-type" evidence="6">
    <location>
        <begin position="41"/>
        <end position="102"/>
    </location>
</feature>
<dbReference type="Gene3D" id="1.10.10.60">
    <property type="entry name" value="Homeodomain-like"/>
    <property type="match status" value="1"/>
</dbReference>
<keyword evidence="3" id="KW-0804">Transcription</keyword>
<keyword evidence="1" id="KW-0805">Transcription regulation</keyword>
<evidence type="ECO:0000256" key="3">
    <source>
        <dbReference type="ARBA" id="ARBA00023163"/>
    </source>
</evidence>
<dbReference type="PROSITE" id="PS50977">
    <property type="entry name" value="HTH_TETR_2"/>
    <property type="match status" value="1"/>
</dbReference>
<dbReference type="OrthoDB" id="9796019at2"/>
<evidence type="ECO:0000256" key="2">
    <source>
        <dbReference type="ARBA" id="ARBA00023125"/>
    </source>
</evidence>
<evidence type="ECO:0000256" key="4">
    <source>
        <dbReference type="PROSITE-ProRule" id="PRU00335"/>
    </source>
</evidence>
<dbReference type="EMBL" id="STGY01000034">
    <property type="protein sequence ID" value="THV41948.1"/>
    <property type="molecule type" value="Genomic_DNA"/>
</dbReference>
<feature type="region of interest" description="Disordered" evidence="5">
    <location>
        <begin position="1"/>
        <end position="24"/>
    </location>
</feature>
<comment type="caution">
    <text evidence="7">The sequence shown here is derived from an EMBL/GenBank/DDBJ whole genome shotgun (WGS) entry which is preliminary data.</text>
</comment>
<accession>A0A4S8QC66</accession>
<dbReference type="InterPro" id="IPR050109">
    <property type="entry name" value="HTH-type_TetR-like_transc_reg"/>
</dbReference>
<evidence type="ECO:0000313" key="8">
    <source>
        <dbReference type="Proteomes" id="UP000308760"/>
    </source>
</evidence>
<evidence type="ECO:0000256" key="5">
    <source>
        <dbReference type="SAM" id="MobiDB-lite"/>
    </source>
</evidence>
<protein>
    <submittedName>
        <fullName evidence="7">TetR/AcrR family transcriptional regulator</fullName>
    </submittedName>
</protein>
<evidence type="ECO:0000256" key="1">
    <source>
        <dbReference type="ARBA" id="ARBA00023015"/>
    </source>
</evidence>
<dbReference type="InterPro" id="IPR009057">
    <property type="entry name" value="Homeodomain-like_sf"/>
</dbReference>
<evidence type="ECO:0000313" key="7">
    <source>
        <dbReference type="EMBL" id="THV41948.1"/>
    </source>
</evidence>
<feature type="DNA-binding region" description="H-T-H motif" evidence="4">
    <location>
        <begin position="65"/>
        <end position="84"/>
    </location>
</feature>
<reference evidence="7 8" key="2">
    <citation type="submission" date="2019-05" db="EMBL/GenBank/DDBJ databases">
        <title>Glycomyces buryatensis sp. nov.</title>
        <authorList>
            <person name="Nikitina E."/>
        </authorList>
    </citation>
    <scope>NUCLEOTIDE SEQUENCE [LARGE SCALE GENOMIC DNA]</scope>
    <source>
        <strain evidence="7 8">18</strain>
    </source>
</reference>
<evidence type="ECO:0000259" key="6">
    <source>
        <dbReference type="PROSITE" id="PS50977"/>
    </source>
</evidence>
<dbReference type="AlphaFoldDB" id="A0A4S8QC66"/>
<dbReference type="RefSeq" id="WP_136534192.1">
    <property type="nucleotide sequence ID" value="NZ_STGY01000034.1"/>
</dbReference>
<dbReference type="InterPro" id="IPR001647">
    <property type="entry name" value="HTH_TetR"/>
</dbReference>
<reference evidence="8" key="1">
    <citation type="submission" date="2019-04" db="EMBL/GenBank/DDBJ databases">
        <title>Nocardioides xinjiangensis sp. nov.</title>
        <authorList>
            <person name="Liu S."/>
        </authorList>
    </citation>
    <scope>NUCLEOTIDE SEQUENCE [LARGE SCALE GENOMIC DNA]</scope>
    <source>
        <strain evidence="8">18</strain>
    </source>
</reference>
<dbReference type="Gene3D" id="1.10.357.10">
    <property type="entry name" value="Tetracycline Repressor, domain 2"/>
    <property type="match status" value="1"/>
</dbReference>
<dbReference type="GO" id="GO:0000976">
    <property type="term" value="F:transcription cis-regulatory region binding"/>
    <property type="evidence" value="ECO:0007669"/>
    <property type="project" value="TreeGrafter"/>
</dbReference>
<proteinExistence type="predicted"/>
<keyword evidence="8" id="KW-1185">Reference proteome</keyword>
<dbReference type="PANTHER" id="PTHR30055:SF148">
    <property type="entry name" value="TETR-FAMILY TRANSCRIPTIONAL REGULATOR"/>
    <property type="match status" value="1"/>
</dbReference>
<feature type="compositionally biased region" description="Low complexity" evidence="5">
    <location>
        <begin position="11"/>
        <end position="23"/>
    </location>
</feature>
<dbReference type="Pfam" id="PF00440">
    <property type="entry name" value="TetR_N"/>
    <property type="match status" value="1"/>
</dbReference>
<dbReference type="Pfam" id="PF16859">
    <property type="entry name" value="TetR_C_11"/>
    <property type="match status" value="1"/>
</dbReference>
<dbReference type="GO" id="GO:0003700">
    <property type="term" value="F:DNA-binding transcription factor activity"/>
    <property type="evidence" value="ECO:0007669"/>
    <property type="project" value="TreeGrafter"/>
</dbReference>
<organism evidence="7 8">
    <name type="scientific">Glycomyces buryatensis</name>
    <dbReference type="NCBI Taxonomy" id="2570927"/>
    <lineage>
        <taxon>Bacteria</taxon>
        <taxon>Bacillati</taxon>
        <taxon>Actinomycetota</taxon>
        <taxon>Actinomycetes</taxon>
        <taxon>Glycomycetales</taxon>
        <taxon>Glycomycetaceae</taxon>
        <taxon>Glycomyces</taxon>
    </lineage>
</organism>